<dbReference type="Proteomes" id="UP000199147">
    <property type="component" value="Unassembled WGS sequence"/>
</dbReference>
<evidence type="ECO:0008006" key="3">
    <source>
        <dbReference type="Google" id="ProtNLM"/>
    </source>
</evidence>
<reference evidence="2" key="1">
    <citation type="submission" date="2015-07" db="EMBL/GenBank/DDBJ databases">
        <authorList>
            <person name="Urmite Genomes"/>
        </authorList>
    </citation>
    <scope>NUCLEOTIDE SEQUENCE [LARGE SCALE GENOMIC DNA]</scope>
    <source>
        <strain evidence="2">type strain: ATCC 49404</strain>
    </source>
</reference>
<dbReference type="GeneID" id="44298490"/>
<proteinExistence type="predicted"/>
<dbReference type="RefSeq" id="WP_003882209.1">
    <property type="nucleotide sequence ID" value="NZ_CWKH01000003.1"/>
</dbReference>
<accession>A0A0H5RVS3</accession>
<keyword evidence="2" id="KW-1185">Reference proteome</keyword>
<sequence>MAKTHLNCPCGEAISGTDEDDLVEKAQAHLAQQHPGREYDREMILFMAY</sequence>
<dbReference type="Pfam" id="PF06348">
    <property type="entry name" value="DUF1059"/>
    <property type="match status" value="1"/>
</dbReference>
<evidence type="ECO:0000313" key="2">
    <source>
        <dbReference type="Proteomes" id="UP000199147"/>
    </source>
</evidence>
<gene>
    <name evidence="1" type="ORF">BN2156_05131</name>
</gene>
<dbReference type="STRING" id="146018.BN2156_05131"/>
<protein>
    <recommendedName>
        <fullName evidence="3">DUF1059 domain-containing protein</fullName>
    </recommendedName>
</protein>
<dbReference type="OrthoDB" id="5244574at2"/>
<evidence type="ECO:0000313" key="1">
    <source>
        <dbReference type="EMBL" id="CRZ18230.1"/>
    </source>
</evidence>
<dbReference type="InterPro" id="IPR009409">
    <property type="entry name" value="DUF1059"/>
</dbReference>
<name>A0A0H5RVS3_9MYCO</name>
<dbReference type="EMBL" id="CWKH01000003">
    <property type="protein sequence ID" value="CRZ18230.1"/>
    <property type="molecule type" value="Genomic_DNA"/>
</dbReference>
<dbReference type="AlphaFoldDB" id="A0A0H5RVS3"/>
<organism evidence="1 2">
    <name type="scientific">Mycolicibacterium neworleansense</name>
    <dbReference type="NCBI Taxonomy" id="146018"/>
    <lineage>
        <taxon>Bacteria</taxon>
        <taxon>Bacillati</taxon>
        <taxon>Actinomycetota</taxon>
        <taxon>Actinomycetes</taxon>
        <taxon>Mycobacteriales</taxon>
        <taxon>Mycobacteriaceae</taxon>
        <taxon>Mycolicibacterium</taxon>
    </lineage>
</organism>